<feature type="transmembrane region" description="Helical" evidence="9">
    <location>
        <begin position="158"/>
        <end position="182"/>
    </location>
</feature>
<gene>
    <name evidence="11" type="ORF">KOW79_011496</name>
</gene>
<dbReference type="EMBL" id="JAHKSW010000013">
    <property type="protein sequence ID" value="KAG7325180.1"/>
    <property type="molecule type" value="Genomic_DNA"/>
</dbReference>
<keyword evidence="7 9" id="KW-0472">Membrane</keyword>
<keyword evidence="9" id="KW-1133">Transmembrane helix</keyword>
<reference evidence="11 12" key="1">
    <citation type="submission" date="2021-06" db="EMBL/GenBank/DDBJ databases">
        <title>Chromosome-level genome assembly of the red-tail catfish (Hemibagrus wyckioides).</title>
        <authorList>
            <person name="Shao F."/>
        </authorList>
    </citation>
    <scope>NUCLEOTIDE SEQUENCE [LARGE SCALE GENOMIC DNA]</scope>
    <source>
        <strain evidence="11">EC202008001</strain>
        <tissue evidence="11">Blood</tissue>
    </source>
</reference>
<sequence>MTTLGVHEEDQMEMDSTEMWYIMTRKQQLYGRRTLLLGLQEFLKRNNFCEGSFNKNEDQGLCELEQIEKELHSLSERERELKNGMSLQEKESTVTKITEESSATVQSPSEEELSSTTPAPEVVEVKDLSFSPALVQCPTCQQQVTTEIQHKIGKTSFLLCYLSALLGCVGGCCLLPFFLNYFKDTCHFCPSCQTEIQIVPRI</sequence>
<protein>
    <recommendedName>
        <fullName evidence="10">LITAF domain-containing protein</fullName>
    </recommendedName>
</protein>
<name>A0A9D3NN34_9TELE</name>
<keyword evidence="12" id="KW-1185">Reference proteome</keyword>
<keyword evidence="5" id="KW-0479">Metal-binding</keyword>
<organism evidence="11 12">
    <name type="scientific">Hemibagrus wyckioides</name>
    <dbReference type="NCBI Taxonomy" id="337641"/>
    <lineage>
        <taxon>Eukaryota</taxon>
        <taxon>Metazoa</taxon>
        <taxon>Chordata</taxon>
        <taxon>Craniata</taxon>
        <taxon>Vertebrata</taxon>
        <taxon>Euteleostomi</taxon>
        <taxon>Actinopterygii</taxon>
        <taxon>Neopterygii</taxon>
        <taxon>Teleostei</taxon>
        <taxon>Ostariophysi</taxon>
        <taxon>Siluriformes</taxon>
        <taxon>Bagridae</taxon>
        <taxon>Hemibagrus</taxon>
    </lineage>
</organism>
<evidence type="ECO:0000256" key="4">
    <source>
        <dbReference type="ARBA" id="ARBA00005975"/>
    </source>
</evidence>
<accession>A0A9D3NN34</accession>
<keyword evidence="9" id="KW-0812">Transmembrane</keyword>
<dbReference type="GO" id="GO:0098574">
    <property type="term" value="C:cytoplasmic side of lysosomal membrane"/>
    <property type="evidence" value="ECO:0007669"/>
    <property type="project" value="TreeGrafter"/>
</dbReference>
<evidence type="ECO:0000256" key="1">
    <source>
        <dbReference type="ARBA" id="ARBA00004125"/>
    </source>
</evidence>
<evidence type="ECO:0000313" key="12">
    <source>
        <dbReference type="Proteomes" id="UP000824219"/>
    </source>
</evidence>
<dbReference type="PANTHER" id="PTHR23292:SF35">
    <property type="entry name" value="LITAF DOMAIN-CONTAINING PROTEIN"/>
    <property type="match status" value="1"/>
</dbReference>
<evidence type="ECO:0000313" key="11">
    <source>
        <dbReference type="EMBL" id="KAG7325180.1"/>
    </source>
</evidence>
<feature type="region of interest" description="Disordered" evidence="8">
    <location>
        <begin position="78"/>
        <end position="118"/>
    </location>
</feature>
<dbReference type="SMART" id="SM00714">
    <property type="entry name" value="LITAF"/>
    <property type="match status" value="1"/>
</dbReference>
<dbReference type="Pfam" id="PF10601">
    <property type="entry name" value="zf-LITAF-like"/>
    <property type="match status" value="1"/>
</dbReference>
<dbReference type="InterPro" id="IPR006629">
    <property type="entry name" value="LITAF"/>
</dbReference>
<dbReference type="InterPro" id="IPR037519">
    <property type="entry name" value="LITAF_fam"/>
</dbReference>
<feature type="domain" description="LITAF" evidence="10">
    <location>
        <begin position="117"/>
        <end position="201"/>
    </location>
</feature>
<comment type="similarity">
    <text evidence="4">Belongs to the CDIP1/LITAF family.</text>
</comment>
<feature type="compositionally biased region" description="Basic and acidic residues" evidence="8">
    <location>
        <begin position="78"/>
        <end position="99"/>
    </location>
</feature>
<dbReference type="AlphaFoldDB" id="A0A9D3NN34"/>
<dbReference type="GO" id="GO:0098560">
    <property type="term" value="C:cytoplasmic side of late endosome membrane"/>
    <property type="evidence" value="ECO:0007669"/>
    <property type="project" value="TreeGrafter"/>
</dbReference>
<evidence type="ECO:0000256" key="5">
    <source>
        <dbReference type="ARBA" id="ARBA00022723"/>
    </source>
</evidence>
<dbReference type="GO" id="GO:0008270">
    <property type="term" value="F:zinc ion binding"/>
    <property type="evidence" value="ECO:0007669"/>
    <property type="project" value="TreeGrafter"/>
</dbReference>
<dbReference type="OrthoDB" id="4713066at2759"/>
<keyword evidence="6" id="KW-0862">Zinc</keyword>
<dbReference type="PANTHER" id="PTHR23292">
    <property type="entry name" value="LIPOPOLYSACCHARIDE-INDUCED TUMOR NECROSIS FACTOR-ALPHA FACTOR"/>
    <property type="match status" value="1"/>
</dbReference>
<evidence type="ECO:0000259" key="10">
    <source>
        <dbReference type="PROSITE" id="PS51837"/>
    </source>
</evidence>
<evidence type="ECO:0000256" key="3">
    <source>
        <dbReference type="ARBA" id="ARBA00004630"/>
    </source>
</evidence>
<evidence type="ECO:0000256" key="7">
    <source>
        <dbReference type="ARBA" id="ARBA00023136"/>
    </source>
</evidence>
<dbReference type="GO" id="GO:0005634">
    <property type="term" value="C:nucleus"/>
    <property type="evidence" value="ECO:0007669"/>
    <property type="project" value="TreeGrafter"/>
</dbReference>
<evidence type="ECO:0000256" key="2">
    <source>
        <dbReference type="ARBA" id="ARBA00004414"/>
    </source>
</evidence>
<comment type="subcellular location">
    <subcellularLocation>
        <location evidence="1">Endosome membrane</location>
        <topology evidence="1">Peripheral membrane protein</topology>
        <orientation evidence="1">Cytoplasmic side</orientation>
    </subcellularLocation>
    <subcellularLocation>
        <location evidence="2">Late endosome membrane</location>
    </subcellularLocation>
    <subcellularLocation>
        <location evidence="3">Lysosome membrane</location>
        <topology evidence="3">Peripheral membrane protein</topology>
        <orientation evidence="3">Cytoplasmic side</orientation>
    </subcellularLocation>
</comment>
<dbReference type="Proteomes" id="UP000824219">
    <property type="component" value="Linkage Group LG13"/>
</dbReference>
<comment type="caution">
    <text evidence="11">The sequence shown here is derived from an EMBL/GenBank/DDBJ whole genome shotgun (WGS) entry which is preliminary data.</text>
</comment>
<dbReference type="PROSITE" id="PS51837">
    <property type="entry name" value="LITAF"/>
    <property type="match status" value="1"/>
</dbReference>
<evidence type="ECO:0000256" key="6">
    <source>
        <dbReference type="ARBA" id="ARBA00022833"/>
    </source>
</evidence>
<proteinExistence type="inferred from homology"/>
<evidence type="ECO:0000256" key="8">
    <source>
        <dbReference type="SAM" id="MobiDB-lite"/>
    </source>
</evidence>
<evidence type="ECO:0000256" key="9">
    <source>
        <dbReference type="SAM" id="Phobius"/>
    </source>
</evidence>